<evidence type="ECO:0000259" key="3">
    <source>
        <dbReference type="Pfam" id="PF18962"/>
    </source>
</evidence>
<evidence type="ECO:0000313" key="4">
    <source>
        <dbReference type="EMBL" id="NEN23255.1"/>
    </source>
</evidence>
<feature type="signal peptide" evidence="2">
    <location>
        <begin position="1"/>
        <end position="17"/>
    </location>
</feature>
<dbReference type="RefSeq" id="WP_163284299.1">
    <property type="nucleotide sequence ID" value="NZ_JAAGVY010000009.1"/>
</dbReference>
<evidence type="ECO:0000256" key="1">
    <source>
        <dbReference type="ARBA" id="ARBA00022729"/>
    </source>
</evidence>
<reference evidence="4 5" key="1">
    <citation type="submission" date="2020-02" db="EMBL/GenBank/DDBJ databases">
        <title>Out from the shadows clarifying the taxonomy of the family Cryomorphaceae and related taxa by utilizing the GTDB taxonomic framework.</title>
        <authorList>
            <person name="Bowman J.P."/>
        </authorList>
    </citation>
    <scope>NUCLEOTIDE SEQUENCE [LARGE SCALE GENOMIC DNA]</scope>
    <source>
        <strain evidence="4 5">QSSC 1-22</strain>
    </source>
</reference>
<gene>
    <name evidence="4" type="ORF">G3O08_07055</name>
</gene>
<dbReference type="NCBIfam" id="TIGR04183">
    <property type="entry name" value="Por_Secre_tail"/>
    <property type="match status" value="1"/>
</dbReference>
<organism evidence="4 5">
    <name type="scientific">Cryomorpha ignava</name>
    <dbReference type="NCBI Taxonomy" id="101383"/>
    <lineage>
        <taxon>Bacteria</taxon>
        <taxon>Pseudomonadati</taxon>
        <taxon>Bacteroidota</taxon>
        <taxon>Flavobacteriia</taxon>
        <taxon>Flavobacteriales</taxon>
        <taxon>Cryomorphaceae</taxon>
        <taxon>Cryomorpha</taxon>
    </lineage>
</organism>
<dbReference type="InterPro" id="IPR019825">
    <property type="entry name" value="Lectin_legB_Mn/Ca_BS"/>
</dbReference>
<dbReference type="EMBL" id="JAAGVY010000009">
    <property type="protein sequence ID" value="NEN23255.1"/>
    <property type="molecule type" value="Genomic_DNA"/>
</dbReference>
<evidence type="ECO:0000256" key="2">
    <source>
        <dbReference type="SAM" id="SignalP"/>
    </source>
</evidence>
<dbReference type="Proteomes" id="UP000486602">
    <property type="component" value="Unassembled WGS sequence"/>
</dbReference>
<dbReference type="AlphaFoldDB" id="A0A7K3WRB6"/>
<keyword evidence="5" id="KW-1185">Reference proteome</keyword>
<name>A0A7K3WRB6_9FLAO</name>
<sequence>MKKFTLLFLFLPLFASAQTIPNGNFESWIWVGWTEHFESWTSENTEDYNIVSVDFDSYEGETAMRVTAQPNGLGDYGEAYNLFEIDAIPAALNFYAKTEVAFGGTSVEITFLNLDVEVYSEIWFGTENWEEYTLVSIPLVQIEPVITHAKIKVIAEVGDLVAGTAWISVDAMEFGEPLSVKKTEMNTFRIYPNPVSENLTIQSISGSLGNLKITDALGKIVIEKQVQENQTTIGIQNLAAGVYMISSDKGNLKASRFMVK</sequence>
<protein>
    <submittedName>
        <fullName evidence="4">T9SS type A sorting domain-containing protein</fullName>
    </submittedName>
</protein>
<dbReference type="InterPro" id="IPR026444">
    <property type="entry name" value="Secre_tail"/>
</dbReference>
<proteinExistence type="predicted"/>
<feature type="domain" description="Secretion system C-terminal sorting" evidence="3">
    <location>
        <begin position="190"/>
        <end position="256"/>
    </location>
</feature>
<comment type="caution">
    <text evidence="4">The sequence shown here is derived from an EMBL/GenBank/DDBJ whole genome shotgun (WGS) entry which is preliminary data.</text>
</comment>
<dbReference type="Gene3D" id="2.60.120.260">
    <property type="entry name" value="Galactose-binding domain-like"/>
    <property type="match status" value="1"/>
</dbReference>
<keyword evidence="1 2" id="KW-0732">Signal</keyword>
<accession>A0A7K3WRB6</accession>
<dbReference type="PROSITE" id="PS00307">
    <property type="entry name" value="LECTIN_LEGUME_BETA"/>
    <property type="match status" value="1"/>
</dbReference>
<feature type="chain" id="PRO_5029444642" evidence="2">
    <location>
        <begin position="18"/>
        <end position="260"/>
    </location>
</feature>
<evidence type="ECO:0000313" key="5">
    <source>
        <dbReference type="Proteomes" id="UP000486602"/>
    </source>
</evidence>
<dbReference type="Pfam" id="PF18962">
    <property type="entry name" value="Por_Secre_tail"/>
    <property type="match status" value="1"/>
</dbReference>